<dbReference type="InterPro" id="IPR003593">
    <property type="entry name" value="AAA+_ATPase"/>
</dbReference>
<dbReference type="PANTHER" id="PTHR42788:SF7">
    <property type="entry name" value="NITRATE ABC TRANSPORTER ATP-BINDING PROTEIN"/>
    <property type="match status" value="1"/>
</dbReference>
<dbReference type="AlphaFoldDB" id="A0A8H2RIM8"/>
<evidence type="ECO:0000259" key="9">
    <source>
        <dbReference type="PROSITE" id="PS50893"/>
    </source>
</evidence>
<dbReference type="InterPro" id="IPR017871">
    <property type="entry name" value="ABC_transporter-like_CS"/>
</dbReference>
<dbReference type="Proteomes" id="UP000325723">
    <property type="component" value="Unassembled WGS sequence"/>
</dbReference>
<organism evidence="10 11">
    <name type="scientific">Pseudomonas fluorescens</name>
    <dbReference type="NCBI Taxonomy" id="294"/>
    <lineage>
        <taxon>Bacteria</taxon>
        <taxon>Pseudomonadati</taxon>
        <taxon>Pseudomonadota</taxon>
        <taxon>Gammaproteobacteria</taxon>
        <taxon>Pseudomonadales</taxon>
        <taxon>Pseudomonadaceae</taxon>
        <taxon>Pseudomonas</taxon>
    </lineage>
</organism>
<evidence type="ECO:0000256" key="3">
    <source>
        <dbReference type="ARBA" id="ARBA00022448"/>
    </source>
</evidence>
<evidence type="ECO:0000256" key="7">
    <source>
        <dbReference type="ARBA" id="ARBA00023136"/>
    </source>
</evidence>
<dbReference type="PROSITE" id="PS00211">
    <property type="entry name" value="ABC_TRANSPORTER_1"/>
    <property type="match status" value="1"/>
</dbReference>
<dbReference type="EMBL" id="CABVIE010000005">
    <property type="protein sequence ID" value="VVO82328.1"/>
    <property type="molecule type" value="Genomic_DNA"/>
</dbReference>
<dbReference type="SUPFAM" id="SSF52540">
    <property type="entry name" value="P-loop containing nucleoside triphosphate hydrolases"/>
    <property type="match status" value="1"/>
</dbReference>
<dbReference type="SMART" id="SM00382">
    <property type="entry name" value="AAA"/>
    <property type="match status" value="1"/>
</dbReference>
<reference evidence="10 11" key="1">
    <citation type="submission" date="2019-09" db="EMBL/GenBank/DDBJ databases">
        <authorList>
            <person name="Chandra G."/>
            <person name="Truman W A."/>
        </authorList>
    </citation>
    <scope>NUCLEOTIDE SEQUENCE [LARGE SCALE GENOMIC DNA]</scope>
    <source>
        <strain evidence="10">PS900</strain>
    </source>
</reference>
<evidence type="ECO:0000256" key="5">
    <source>
        <dbReference type="ARBA" id="ARBA00022741"/>
    </source>
</evidence>
<keyword evidence="5" id="KW-0547">Nucleotide-binding</keyword>
<proteinExistence type="inferred from homology"/>
<dbReference type="GO" id="GO:0005886">
    <property type="term" value="C:plasma membrane"/>
    <property type="evidence" value="ECO:0007669"/>
    <property type="project" value="UniProtKB-SubCell"/>
</dbReference>
<dbReference type="PROSITE" id="PS50893">
    <property type="entry name" value="ABC_TRANSPORTER_2"/>
    <property type="match status" value="1"/>
</dbReference>
<dbReference type="InterPro" id="IPR005890">
    <property type="entry name" value="NO3_transporter_ATP-bd-like"/>
</dbReference>
<keyword evidence="4" id="KW-1003">Cell membrane</keyword>
<evidence type="ECO:0000256" key="4">
    <source>
        <dbReference type="ARBA" id="ARBA00022475"/>
    </source>
</evidence>
<dbReference type="GO" id="GO:0005524">
    <property type="term" value="F:ATP binding"/>
    <property type="evidence" value="ECO:0007669"/>
    <property type="project" value="UniProtKB-KW"/>
</dbReference>
<dbReference type="GO" id="GO:0016887">
    <property type="term" value="F:ATP hydrolysis activity"/>
    <property type="evidence" value="ECO:0007669"/>
    <property type="project" value="InterPro"/>
</dbReference>
<dbReference type="InterPro" id="IPR027417">
    <property type="entry name" value="P-loop_NTPase"/>
</dbReference>
<evidence type="ECO:0000313" key="11">
    <source>
        <dbReference type="Proteomes" id="UP000325723"/>
    </source>
</evidence>
<comment type="caution">
    <text evidence="10">The sequence shown here is derived from an EMBL/GenBank/DDBJ whole genome shotgun (WGS) entry which is preliminary data.</text>
</comment>
<evidence type="ECO:0000256" key="8">
    <source>
        <dbReference type="SAM" id="MobiDB-lite"/>
    </source>
</evidence>
<dbReference type="PANTHER" id="PTHR42788">
    <property type="entry name" value="TAURINE IMPORT ATP-BINDING PROTEIN-RELATED"/>
    <property type="match status" value="1"/>
</dbReference>
<dbReference type="InterPro" id="IPR050166">
    <property type="entry name" value="ABC_transporter_ATP-bind"/>
</dbReference>
<keyword evidence="6 10" id="KW-0067">ATP-binding</keyword>
<evidence type="ECO:0000313" key="10">
    <source>
        <dbReference type="EMBL" id="VVO82328.1"/>
    </source>
</evidence>
<feature type="domain" description="ABC transporter" evidence="9">
    <location>
        <begin position="12"/>
        <end position="243"/>
    </location>
</feature>
<dbReference type="Gene3D" id="3.40.50.300">
    <property type="entry name" value="P-loop containing nucleotide triphosphate hydrolases"/>
    <property type="match status" value="1"/>
</dbReference>
<name>A0A8H2RIM8_PSEFL</name>
<comment type="subcellular location">
    <subcellularLocation>
        <location evidence="1">Cell membrane</location>
        <topology evidence="1">Peripheral membrane protein</topology>
    </subcellularLocation>
</comment>
<dbReference type="RefSeq" id="WP_150757586.1">
    <property type="nucleotide sequence ID" value="NZ_CABVIE010000005.1"/>
</dbReference>
<evidence type="ECO:0000256" key="2">
    <source>
        <dbReference type="ARBA" id="ARBA00005417"/>
    </source>
</evidence>
<dbReference type="Pfam" id="PF00005">
    <property type="entry name" value="ABC_tran"/>
    <property type="match status" value="1"/>
</dbReference>
<dbReference type="InterPro" id="IPR003439">
    <property type="entry name" value="ABC_transporter-like_ATP-bd"/>
</dbReference>
<comment type="similarity">
    <text evidence="2">Belongs to the ABC transporter superfamily.</text>
</comment>
<dbReference type="EC" id="3.6.3.-" evidence="10"/>
<gene>
    <name evidence="10" type="primary">cmpD_2</name>
    <name evidence="10" type="ORF">PS900_01882</name>
</gene>
<evidence type="ECO:0000256" key="1">
    <source>
        <dbReference type="ARBA" id="ARBA00004202"/>
    </source>
</evidence>
<dbReference type="GO" id="GO:0015112">
    <property type="term" value="F:nitrate transmembrane transporter activity"/>
    <property type="evidence" value="ECO:0007669"/>
    <property type="project" value="InterPro"/>
</dbReference>
<feature type="compositionally biased region" description="Polar residues" evidence="8">
    <location>
        <begin position="265"/>
        <end position="275"/>
    </location>
</feature>
<dbReference type="CDD" id="cd03293">
    <property type="entry name" value="ABC_NrtD_SsuB_transporters"/>
    <property type="match status" value="1"/>
</dbReference>
<protein>
    <submittedName>
        <fullName evidence="10">Bicarbonate transport ATP-binding protein CmpD</fullName>
        <ecNumber evidence="10">3.6.3.-</ecNumber>
    </submittedName>
</protein>
<evidence type="ECO:0000256" key="6">
    <source>
        <dbReference type="ARBA" id="ARBA00022840"/>
    </source>
</evidence>
<keyword evidence="10" id="KW-0378">Hydrolase</keyword>
<keyword evidence="7" id="KW-0472">Membrane</keyword>
<dbReference type="NCBIfam" id="TIGR01184">
    <property type="entry name" value="ntrCD"/>
    <property type="match status" value="1"/>
</dbReference>
<accession>A0A8H2RIM8</accession>
<feature type="region of interest" description="Disordered" evidence="8">
    <location>
        <begin position="265"/>
        <end position="304"/>
    </location>
</feature>
<sequence>MLNNETNNAPFIKVEGLTKRYRPDLPPVFENINFGIQKGEFVCIIGHSGCGKSTILNVIAGLEEATSGGVIMGGKEISGPSLDRGVVFQSHALLPWLTVEDNIAFAVRSRHPEWNRKQVLEHGAKFLDLVGLKAAAKKKPSELSGGMKQRVGIARAFSVEPKMLLMDEPFGALDALTRGVIQDELLKICAATKQTVFMITHDVDESILLADKIMLMSNGPHARVAEIVINTIPRDRTRETIHHDPQFYRIRNHLVDFLVRRSKEIQQSGSAQNSEPLIVLPGLEESTPPPEPSNDQHAKIRIVN</sequence>
<keyword evidence="3" id="KW-0813">Transport</keyword>